<sequence length="60" mass="7347">MVRDCKHEEIEEMVRDCTHDTRDSQRLQTEYKRCSETANMIQEMVRDCRQNTRDVQRLQT</sequence>
<proteinExistence type="predicted"/>
<organism evidence="1 2">
    <name type="scientific">Staurois parvus</name>
    <dbReference type="NCBI Taxonomy" id="386267"/>
    <lineage>
        <taxon>Eukaryota</taxon>
        <taxon>Metazoa</taxon>
        <taxon>Chordata</taxon>
        <taxon>Craniata</taxon>
        <taxon>Vertebrata</taxon>
        <taxon>Euteleostomi</taxon>
        <taxon>Amphibia</taxon>
        <taxon>Batrachia</taxon>
        <taxon>Anura</taxon>
        <taxon>Neobatrachia</taxon>
        <taxon>Ranoidea</taxon>
        <taxon>Ranidae</taxon>
        <taxon>Staurois</taxon>
    </lineage>
</organism>
<keyword evidence="2" id="KW-1185">Reference proteome</keyword>
<dbReference type="EMBL" id="CATNWA010003731">
    <property type="protein sequence ID" value="CAI9546109.1"/>
    <property type="molecule type" value="Genomic_DNA"/>
</dbReference>
<comment type="caution">
    <text evidence="1">The sequence shown here is derived from an EMBL/GenBank/DDBJ whole genome shotgun (WGS) entry which is preliminary data.</text>
</comment>
<evidence type="ECO:0000313" key="1">
    <source>
        <dbReference type="EMBL" id="CAI9546109.1"/>
    </source>
</evidence>
<accession>A0ABN9BEV4</accession>
<name>A0ABN9BEV4_9NEOB</name>
<dbReference type="Proteomes" id="UP001162483">
    <property type="component" value="Unassembled WGS sequence"/>
</dbReference>
<gene>
    <name evidence="1" type="ORF">SPARVUS_LOCUS2783202</name>
</gene>
<protein>
    <submittedName>
        <fullName evidence="1">Uncharacterized protein</fullName>
    </submittedName>
</protein>
<reference evidence="1" key="1">
    <citation type="submission" date="2023-05" db="EMBL/GenBank/DDBJ databases">
        <authorList>
            <person name="Stuckert A."/>
        </authorList>
    </citation>
    <scope>NUCLEOTIDE SEQUENCE</scope>
</reference>
<evidence type="ECO:0000313" key="2">
    <source>
        <dbReference type="Proteomes" id="UP001162483"/>
    </source>
</evidence>